<evidence type="ECO:0000313" key="2">
    <source>
        <dbReference type="EMBL" id="MBC8587113.1"/>
    </source>
</evidence>
<evidence type="ECO:0000256" key="1">
    <source>
        <dbReference type="SAM" id="MobiDB-lite"/>
    </source>
</evidence>
<gene>
    <name evidence="2" type="ORF">H8707_02500</name>
</gene>
<feature type="compositionally biased region" description="Basic and acidic residues" evidence="1">
    <location>
        <begin position="38"/>
        <end position="49"/>
    </location>
</feature>
<accession>A0A926IJX5</accession>
<name>A0A926IJX5_9FIRM</name>
<dbReference type="Proteomes" id="UP000601171">
    <property type="component" value="Unassembled WGS sequence"/>
</dbReference>
<comment type="caution">
    <text evidence="2">The sequence shown here is derived from an EMBL/GenBank/DDBJ whole genome shotgun (WGS) entry which is preliminary data.</text>
</comment>
<reference evidence="2" key="1">
    <citation type="submission" date="2020-08" db="EMBL/GenBank/DDBJ databases">
        <title>Genome public.</title>
        <authorList>
            <person name="Liu C."/>
            <person name="Sun Q."/>
        </authorList>
    </citation>
    <scope>NUCLEOTIDE SEQUENCE</scope>
    <source>
        <strain evidence="2">BX21</strain>
    </source>
</reference>
<evidence type="ECO:0000313" key="3">
    <source>
        <dbReference type="Proteomes" id="UP000601171"/>
    </source>
</evidence>
<dbReference type="EMBL" id="JACRTG010000008">
    <property type="protein sequence ID" value="MBC8587113.1"/>
    <property type="molecule type" value="Genomic_DNA"/>
</dbReference>
<protein>
    <submittedName>
        <fullName evidence="2">Uncharacterized protein</fullName>
    </submittedName>
</protein>
<feature type="region of interest" description="Disordered" evidence="1">
    <location>
        <begin position="38"/>
        <end position="61"/>
    </location>
</feature>
<keyword evidence="3" id="KW-1185">Reference proteome</keyword>
<proteinExistence type="predicted"/>
<organism evidence="2 3">
    <name type="scientific">Paratissierella segnis</name>
    <dbReference type="NCBI Taxonomy" id="2763679"/>
    <lineage>
        <taxon>Bacteria</taxon>
        <taxon>Bacillati</taxon>
        <taxon>Bacillota</taxon>
        <taxon>Tissierellia</taxon>
        <taxon>Tissierellales</taxon>
        <taxon>Tissierellaceae</taxon>
        <taxon>Paratissierella</taxon>
    </lineage>
</organism>
<dbReference type="AlphaFoldDB" id="A0A926IJX5"/>
<sequence length="61" mass="7388">MGYANVDLMLTEITWGQLNEWNAYFEIKAEIEEEAEKDYKRKMEEEQKKQRNMSAAKQGRW</sequence>